<organism evidence="1">
    <name type="scientific">bacterium 19PA01SH03</name>
    <dbReference type="NCBI Taxonomy" id="2920705"/>
    <lineage>
        <taxon>Bacteria</taxon>
    </lineage>
</organism>
<accession>A0AAU6SQZ4</accession>
<dbReference type="Pfam" id="PF06995">
    <property type="entry name" value="Phage_P2_GpU"/>
    <property type="match status" value="1"/>
</dbReference>
<reference evidence="1" key="1">
    <citation type="submission" date="2022-03" db="EMBL/GenBank/DDBJ databases">
        <title>Sea Food Isolates.</title>
        <authorList>
            <person name="Li c."/>
        </authorList>
    </citation>
    <scope>NUCLEOTIDE SEQUENCE</scope>
    <source>
        <strain evidence="1">19PA01SH03</strain>
    </source>
</reference>
<proteinExistence type="predicted"/>
<dbReference type="InterPro" id="IPR009734">
    <property type="entry name" value="Myoviridae_GpU"/>
</dbReference>
<protein>
    <submittedName>
        <fullName evidence="1">Phage tail protein</fullName>
    </submittedName>
</protein>
<dbReference type="AlphaFoldDB" id="A0AAU6SQZ4"/>
<sequence>MHHLVIGEFVFSVGDKTPMSKMERVSNGAYSEVSVIDGSKSEFTGRPFDTIDIAAKWTRYGAAKNAESLRNLLLEPQQVSDGQGFNLGKWTIKQIKEGRSELVHDGRAMVTEVSLQLMEFR</sequence>
<gene>
    <name evidence="1" type="ORF">MRN70_06375</name>
</gene>
<dbReference type="EMBL" id="CP095338">
    <property type="protein sequence ID" value="XAG22423.1"/>
    <property type="molecule type" value="Genomic_DNA"/>
</dbReference>
<name>A0AAU6SQZ4_UNCXX</name>
<evidence type="ECO:0000313" key="1">
    <source>
        <dbReference type="EMBL" id="XAG22423.1"/>
    </source>
</evidence>